<feature type="compositionally biased region" description="Polar residues" evidence="1">
    <location>
        <begin position="31"/>
        <end position="42"/>
    </location>
</feature>
<dbReference type="EMBL" id="JARJLR010000157">
    <property type="protein sequence ID" value="MDF3841710.1"/>
    <property type="molecule type" value="Genomic_DNA"/>
</dbReference>
<sequence length="54" mass="6102">MARKFSELKAKMSQQAQARLEAKAKALLDEMSSTDQPEQESQAQKRHLRESPSA</sequence>
<feature type="region of interest" description="Disordered" evidence="1">
    <location>
        <begin position="24"/>
        <end position="54"/>
    </location>
</feature>
<evidence type="ECO:0000256" key="1">
    <source>
        <dbReference type="SAM" id="MobiDB-lite"/>
    </source>
</evidence>
<organism evidence="2 3">
    <name type="scientific">Pseudomonas citronellolis</name>
    <dbReference type="NCBI Taxonomy" id="53408"/>
    <lineage>
        <taxon>Bacteria</taxon>
        <taxon>Pseudomonadati</taxon>
        <taxon>Pseudomonadota</taxon>
        <taxon>Gammaproteobacteria</taxon>
        <taxon>Pseudomonadales</taxon>
        <taxon>Pseudomonadaceae</taxon>
        <taxon>Pseudomonas</taxon>
    </lineage>
</organism>
<reference evidence="2" key="1">
    <citation type="submission" date="2023-03" db="EMBL/GenBank/DDBJ databases">
        <title>Draft assemblies of triclosan tolerant bacteria isolated from returned activated sludge.</title>
        <authorList>
            <person name="Van Hamelsveld S."/>
        </authorList>
    </citation>
    <scope>NUCLEOTIDE SEQUENCE</scope>
    <source>
        <strain evidence="2">GW210015_S63</strain>
    </source>
</reference>
<dbReference type="RefSeq" id="WP_159458823.1">
    <property type="nucleotide sequence ID" value="NZ_BDGS01000001.1"/>
</dbReference>
<evidence type="ECO:0000313" key="2">
    <source>
        <dbReference type="EMBL" id="MDF3841710.1"/>
    </source>
</evidence>
<dbReference type="Proteomes" id="UP001220662">
    <property type="component" value="Unassembled WGS sequence"/>
</dbReference>
<comment type="caution">
    <text evidence="2">The sequence shown here is derived from an EMBL/GenBank/DDBJ whole genome shotgun (WGS) entry which is preliminary data.</text>
</comment>
<proteinExistence type="predicted"/>
<name>A0AAW6P2H1_9PSED</name>
<protein>
    <submittedName>
        <fullName evidence="2">Uncharacterized protein</fullName>
    </submittedName>
</protein>
<dbReference type="GeneID" id="72999372"/>
<dbReference type="AlphaFoldDB" id="A0AAW6P2H1"/>
<accession>A0AAW6P2H1</accession>
<evidence type="ECO:0000313" key="3">
    <source>
        <dbReference type="Proteomes" id="UP001220662"/>
    </source>
</evidence>
<gene>
    <name evidence="2" type="ORF">P3W55_08295</name>
</gene>